<feature type="domain" description="VWFA" evidence="1">
    <location>
        <begin position="15"/>
        <end position="130"/>
    </location>
</feature>
<dbReference type="OrthoDB" id="4473401at2759"/>
<dbReference type="InterPro" id="IPR002035">
    <property type="entry name" value="VWF_A"/>
</dbReference>
<name>A0A1A6HBP2_NEOLE</name>
<dbReference type="Gene3D" id="3.40.50.410">
    <property type="entry name" value="von Willebrand factor, type A domain"/>
    <property type="match status" value="2"/>
</dbReference>
<comment type="caution">
    <text evidence="2">The sequence shown here is derived from an EMBL/GenBank/DDBJ whole genome shotgun (WGS) entry which is preliminary data.</text>
</comment>
<evidence type="ECO:0000259" key="1">
    <source>
        <dbReference type="PROSITE" id="PS50234"/>
    </source>
</evidence>
<dbReference type="PANTHER" id="PTHR24020:SF84">
    <property type="entry name" value="VWFA DOMAIN-CONTAINING PROTEIN"/>
    <property type="match status" value="1"/>
</dbReference>
<dbReference type="Pfam" id="PF00092">
    <property type="entry name" value="VWA"/>
    <property type="match status" value="2"/>
</dbReference>
<dbReference type="EMBL" id="LZPO01044192">
    <property type="protein sequence ID" value="OBS75042.1"/>
    <property type="molecule type" value="Genomic_DNA"/>
</dbReference>
<dbReference type="STRING" id="56216.A0A1A6HBP2"/>
<dbReference type="InterPro" id="IPR036465">
    <property type="entry name" value="vWFA_dom_sf"/>
</dbReference>
<keyword evidence="3" id="KW-1185">Reference proteome</keyword>
<accession>A0A1A6HBP2</accession>
<organism evidence="2 3">
    <name type="scientific">Neotoma lepida</name>
    <name type="common">Desert woodrat</name>
    <dbReference type="NCBI Taxonomy" id="56216"/>
    <lineage>
        <taxon>Eukaryota</taxon>
        <taxon>Metazoa</taxon>
        <taxon>Chordata</taxon>
        <taxon>Craniata</taxon>
        <taxon>Vertebrata</taxon>
        <taxon>Euteleostomi</taxon>
        <taxon>Mammalia</taxon>
        <taxon>Eutheria</taxon>
        <taxon>Euarchontoglires</taxon>
        <taxon>Glires</taxon>
        <taxon>Rodentia</taxon>
        <taxon>Myomorpha</taxon>
        <taxon>Muroidea</taxon>
        <taxon>Cricetidae</taxon>
        <taxon>Neotominae</taxon>
        <taxon>Neotoma</taxon>
    </lineage>
</organism>
<dbReference type="Proteomes" id="UP000092124">
    <property type="component" value="Unassembled WGS sequence"/>
</dbReference>
<dbReference type="InterPro" id="IPR050525">
    <property type="entry name" value="ECM_Assembly_Org"/>
</dbReference>
<dbReference type="PANTHER" id="PTHR24020">
    <property type="entry name" value="COLLAGEN ALPHA"/>
    <property type="match status" value="1"/>
</dbReference>
<gene>
    <name evidence="2" type="ORF">A6R68_14450</name>
</gene>
<dbReference type="CDD" id="cd01450">
    <property type="entry name" value="vWFA_subfamily_ECM"/>
    <property type="match status" value="1"/>
</dbReference>
<dbReference type="SUPFAM" id="SSF53300">
    <property type="entry name" value="vWA-like"/>
    <property type="match status" value="2"/>
</dbReference>
<evidence type="ECO:0000313" key="3">
    <source>
        <dbReference type="Proteomes" id="UP000092124"/>
    </source>
</evidence>
<sequence>MGSSTWEKCPVYPTELVFALDQSSGITERRFNETRDIISSIVSDLNIRENNCPVGARVAVVSYDSDTSYLIRGSDYRNKKHLLQLLSQIKYQVPQKARDIGNAMRFVARNVFKRTSSGTNFDDTGTFQVIPVPPVGNYEPLERLRRCTLCYENSRKKRKVKTEFEFTTYNHRSIMKDYIHTSLQQLNGDATIGLGLQWAMEGLFPGTLNPRKHKVIIVISAGENHEEKEFVKTMALRAKSAVHVFGTLFS</sequence>
<dbReference type="AlphaFoldDB" id="A0A1A6HBP2"/>
<dbReference type="SMART" id="SM00327">
    <property type="entry name" value="VWA"/>
    <property type="match status" value="1"/>
</dbReference>
<proteinExistence type="predicted"/>
<reference evidence="2 3" key="1">
    <citation type="submission" date="2016-06" db="EMBL/GenBank/DDBJ databases">
        <title>The Draft Genome Sequence and Annotation of the Desert Woodrat Neotoma lepida.</title>
        <authorList>
            <person name="Campbell M."/>
            <person name="Oakeson K.F."/>
            <person name="Yandell M."/>
            <person name="Halpert J.R."/>
            <person name="Dearing D."/>
        </authorList>
    </citation>
    <scope>NUCLEOTIDE SEQUENCE [LARGE SCALE GENOMIC DNA]</scope>
    <source>
        <strain evidence="2">417</strain>
        <tissue evidence="2">Liver</tissue>
    </source>
</reference>
<protein>
    <recommendedName>
        <fullName evidence="1">VWFA domain-containing protein</fullName>
    </recommendedName>
</protein>
<dbReference type="PROSITE" id="PS50234">
    <property type="entry name" value="VWFA"/>
    <property type="match status" value="1"/>
</dbReference>
<evidence type="ECO:0000313" key="2">
    <source>
        <dbReference type="EMBL" id="OBS75042.1"/>
    </source>
</evidence>